<dbReference type="Proteomes" id="UP000263900">
    <property type="component" value="Chromosome"/>
</dbReference>
<dbReference type="CDD" id="cd06588">
    <property type="entry name" value="PhnB_like"/>
    <property type="match status" value="1"/>
</dbReference>
<dbReference type="Gene3D" id="3.10.180.10">
    <property type="entry name" value="2,3-Dihydroxybiphenyl 1,2-Dioxygenase, domain 1"/>
    <property type="match status" value="1"/>
</dbReference>
<dbReference type="RefSeq" id="WP_119053892.1">
    <property type="nucleotide sequence ID" value="NZ_CP032157.1"/>
</dbReference>
<protein>
    <submittedName>
        <fullName evidence="2">VOC family protein</fullName>
    </submittedName>
</protein>
<organism evidence="2 3">
    <name type="scientific">Paraflavitalea soli</name>
    <dbReference type="NCBI Taxonomy" id="2315862"/>
    <lineage>
        <taxon>Bacteria</taxon>
        <taxon>Pseudomonadati</taxon>
        <taxon>Bacteroidota</taxon>
        <taxon>Chitinophagia</taxon>
        <taxon>Chitinophagales</taxon>
        <taxon>Chitinophagaceae</taxon>
        <taxon>Paraflavitalea</taxon>
    </lineage>
</organism>
<dbReference type="PANTHER" id="PTHR33990:SF1">
    <property type="entry name" value="PROTEIN YJDN"/>
    <property type="match status" value="1"/>
</dbReference>
<dbReference type="Pfam" id="PF00903">
    <property type="entry name" value="Glyoxalase"/>
    <property type="match status" value="1"/>
</dbReference>
<accession>A0A3B7MXR7</accession>
<proteinExistence type="predicted"/>
<evidence type="ECO:0000313" key="3">
    <source>
        <dbReference type="Proteomes" id="UP000263900"/>
    </source>
</evidence>
<dbReference type="SUPFAM" id="SSF54593">
    <property type="entry name" value="Glyoxalase/Bleomycin resistance protein/Dihydroxybiphenyl dioxygenase"/>
    <property type="match status" value="1"/>
</dbReference>
<name>A0A3B7MXR7_9BACT</name>
<dbReference type="PANTHER" id="PTHR33990">
    <property type="entry name" value="PROTEIN YJDN-RELATED"/>
    <property type="match status" value="1"/>
</dbReference>
<dbReference type="OrthoDB" id="9795306at2"/>
<evidence type="ECO:0000259" key="1">
    <source>
        <dbReference type="Pfam" id="PF00903"/>
    </source>
</evidence>
<dbReference type="InterPro" id="IPR004360">
    <property type="entry name" value="Glyas_Fos-R_dOase_dom"/>
</dbReference>
<dbReference type="AlphaFoldDB" id="A0A3B7MXR7"/>
<dbReference type="InterPro" id="IPR028973">
    <property type="entry name" value="PhnB-like"/>
</dbReference>
<feature type="domain" description="Glyoxalase/fosfomycin resistance/dioxygenase" evidence="1">
    <location>
        <begin position="11"/>
        <end position="135"/>
    </location>
</feature>
<sequence length="142" mass="16076">MMLLEPYLNFNGNTEQAFLFYRSVFGGNFTVLMRFADMPGSEKMPEADRQRIMHISLPIGDHVTLKGTDVIDSLNQQLQPGDNFHLAITVDNEADIHRLFNGISAGGTVIMPLGKESWGELFGMCKDKFGIQWMFNYIKPVK</sequence>
<gene>
    <name evidence="2" type="ORF">D3H65_30275</name>
</gene>
<reference evidence="2 3" key="1">
    <citation type="submission" date="2018-09" db="EMBL/GenBank/DDBJ databases">
        <title>Genome sequencing of strain 6GH32-13.</title>
        <authorList>
            <person name="Weon H.-Y."/>
            <person name="Heo J."/>
            <person name="Kwon S.-W."/>
        </authorList>
    </citation>
    <scope>NUCLEOTIDE SEQUENCE [LARGE SCALE GENOMIC DNA]</scope>
    <source>
        <strain evidence="2 3">5GH32-13</strain>
    </source>
</reference>
<keyword evidence="3" id="KW-1185">Reference proteome</keyword>
<dbReference type="InterPro" id="IPR029068">
    <property type="entry name" value="Glyas_Bleomycin-R_OHBP_Dase"/>
</dbReference>
<dbReference type="KEGG" id="pseg:D3H65_30275"/>
<evidence type="ECO:0000313" key="2">
    <source>
        <dbReference type="EMBL" id="AXY78019.1"/>
    </source>
</evidence>
<dbReference type="EMBL" id="CP032157">
    <property type="protein sequence ID" value="AXY78019.1"/>
    <property type="molecule type" value="Genomic_DNA"/>
</dbReference>